<dbReference type="EMBL" id="JAACJS010000011">
    <property type="protein sequence ID" value="NCI49632.1"/>
    <property type="molecule type" value="Genomic_DNA"/>
</dbReference>
<keyword evidence="3" id="KW-1185">Reference proteome</keyword>
<evidence type="ECO:0000256" key="1">
    <source>
        <dbReference type="SAM" id="SignalP"/>
    </source>
</evidence>
<organism evidence="2 3">
    <name type="scientific">Sediminibacterium roseum</name>
    <dbReference type="NCBI Taxonomy" id="1978412"/>
    <lineage>
        <taxon>Bacteria</taxon>
        <taxon>Pseudomonadati</taxon>
        <taxon>Bacteroidota</taxon>
        <taxon>Chitinophagia</taxon>
        <taxon>Chitinophagales</taxon>
        <taxon>Chitinophagaceae</taxon>
        <taxon>Sediminibacterium</taxon>
    </lineage>
</organism>
<keyword evidence="1" id="KW-0732">Signal</keyword>
<evidence type="ECO:0000313" key="3">
    <source>
        <dbReference type="Proteomes" id="UP000753802"/>
    </source>
</evidence>
<evidence type="ECO:0000313" key="2">
    <source>
        <dbReference type="EMBL" id="NCI49632.1"/>
    </source>
</evidence>
<dbReference type="InterPro" id="IPR005901">
    <property type="entry name" value="GLPGLI"/>
</dbReference>
<comment type="caution">
    <text evidence="2">The sequence shown here is derived from an EMBL/GenBank/DDBJ whole genome shotgun (WGS) entry which is preliminary data.</text>
</comment>
<name>A0ABW9ZV69_9BACT</name>
<reference evidence="2 3" key="1">
    <citation type="submission" date="2020-01" db="EMBL/GenBank/DDBJ databases">
        <title>Genome analysis.</title>
        <authorList>
            <person name="Wu S."/>
            <person name="Wang G."/>
        </authorList>
    </citation>
    <scope>NUCLEOTIDE SEQUENCE [LARGE SCALE GENOMIC DNA]</scope>
    <source>
        <strain evidence="2 3">SYL130</strain>
    </source>
</reference>
<sequence>MKNLAFITLLSALCLNRQNVSAQPTFSETALYKVAYKFIYSYDTTDFSKKSVENMNLYIGPSSSVYRYAEFESYQKESSRMREEYKTMLKTGDRSKPLSHSANFRRSSPTELFKKNMDNKLYRKEVLVGMEYVIEDILPNIKWDILPETKMFGALKGQMAKGRFRGRDYTAWFTIQYPISAGPWKLSGLPGIILEAYDDKKEVVFEFAAFEVAKKEGPTLITLASNYIRIKQTEFDKLQKFAREDIAGFVTSRQAQQGISVTLDGKSLETVYNSKPRSKVEKSPINNKIEKQ</sequence>
<dbReference type="RefSeq" id="WP_161817944.1">
    <property type="nucleotide sequence ID" value="NZ_JAACJS010000011.1"/>
</dbReference>
<dbReference type="Proteomes" id="UP000753802">
    <property type="component" value="Unassembled WGS sequence"/>
</dbReference>
<proteinExistence type="predicted"/>
<accession>A0ABW9ZV69</accession>
<feature type="signal peptide" evidence="1">
    <location>
        <begin position="1"/>
        <end position="22"/>
    </location>
</feature>
<dbReference type="Pfam" id="PF09697">
    <property type="entry name" value="Porph_ging"/>
    <property type="match status" value="1"/>
</dbReference>
<gene>
    <name evidence="2" type="ORF">GWC95_06850</name>
</gene>
<feature type="chain" id="PRO_5047268316" evidence="1">
    <location>
        <begin position="23"/>
        <end position="292"/>
    </location>
</feature>
<protein>
    <submittedName>
        <fullName evidence="2">GLPGLI family protein</fullName>
    </submittedName>
</protein>
<dbReference type="NCBIfam" id="TIGR01200">
    <property type="entry name" value="GLPGLI"/>
    <property type="match status" value="1"/>
</dbReference>